<keyword evidence="3" id="KW-1185">Reference proteome</keyword>
<evidence type="ECO:0000313" key="3">
    <source>
        <dbReference type="Proteomes" id="UP000593562"/>
    </source>
</evidence>
<evidence type="ECO:0000313" key="2">
    <source>
        <dbReference type="EMBL" id="KAF5741627.1"/>
    </source>
</evidence>
<proteinExistence type="predicted"/>
<dbReference type="AlphaFoldDB" id="A0A7J7D5J2"/>
<dbReference type="InterPro" id="IPR013865">
    <property type="entry name" value="FAM32A"/>
</dbReference>
<protein>
    <submittedName>
        <fullName evidence="2">Uncharacterized protein</fullName>
    </submittedName>
</protein>
<accession>A0A7J7D5J2</accession>
<dbReference type="PANTHER" id="PTHR13282">
    <property type="entry name" value="PROTEIN FAM32A"/>
    <property type="match status" value="1"/>
</dbReference>
<name>A0A7J7D5J2_TRIWF</name>
<gene>
    <name evidence="2" type="ORF">HS088_TW10G00631</name>
</gene>
<sequence length="476" mass="54407">MVVEALDVSSTIDFLSGSEESIRRGHSGQDHEGDGDVELHRRATFIFNYQLPSSISLFNYLYGLEGRNKEVNRSKGEGCRQVKQRVMEVRLVIDWDEGHALEYFLETLVLNNARLPVMFFQCTLKMTKLKLCRIFAIVKRQKSYTTHQRVKDEKKILQLTNEGLRFLMDLEQQGNIDAKLLIGKRLFFRINARRSGIVYIMESASTYQPRSLYVLAIAQIMEENKNGYEILSFMLKEKEKGSKTLQCSRALTEMLTKTSHKKIPVDLLCTEQGSRHWNGSEKYIRRNMEQKIKCIKCNIEVEIIDRSCPLPPPLHLLPLSPPTLPPPASLRFIVVVAAGNMSAYDNVVGGKLKLKGKALDVKAGGMKKKKKHKKILDQISRVTEDELSAGGSIEVSNDHHEEDTGDVNESSGKEKPAHYDDYLTPAERRYIEQREQLDVHRLAKEADKSHRDRIQDFNQYLANMSEHYDIPKVGPG</sequence>
<dbReference type="GO" id="GO:0005730">
    <property type="term" value="C:nucleolus"/>
    <property type="evidence" value="ECO:0007669"/>
    <property type="project" value="TreeGrafter"/>
</dbReference>
<evidence type="ECO:0000256" key="1">
    <source>
        <dbReference type="SAM" id="MobiDB-lite"/>
    </source>
</evidence>
<feature type="region of interest" description="Disordered" evidence="1">
    <location>
        <begin position="387"/>
        <end position="418"/>
    </location>
</feature>
<dbReference type="Pfam" id="PF08555">
    <property type="entry name" value="FAM32A"/>
    <property type="match status" value="1"/>
</dbReference>
<dbReference type="EMBL" id="JAAARO010000010">
    <property type="protein sequence ID" value="KAF5741627.1"/>
    <property type="molecule type" value="Genomic_DNA"/>
</dbReference>
<organism evidence="2 3">
    <name type="scientific">Tripterygium wilfordii</name>
    <name type="common">Thunder God vine</name>
    <dbReference type="NCBI Taxonomy" id="458696"/>
    <lineage>
        <taxon>Eukaryota</taxon>
        <taxon>Viridiplantae</taxon>
        <taxon>Streptophyta</taxon>
        <taxon>Embryophyta</taxon>
        <taxon>Tracheophyta</taxon>
        <taxon>Spermatophyta</taxon>
        <taxon>Magnoliopsida</taxon>
        <taxon>eudicotyledons</taxon>
        <taxon>Gunneridae</taxon>
        <taxon>Pentapetalae</taxon>
        <taxon>rosids</taxon>
        <taxon>fabids</taxon>
        <taxon>Celastrales</taxon>
        <taxon>Celastraceae</taxon>
        <taxon>Tripterygium</taxon>
    </lineage>
</organism>
<dbReference type="PANTHER" id="PTHR13282:SF6">
    <property type="entry name" value="PROTEIN FAM32A"/>
    <property type="match status" value="1"/>
</dbReference>
<dbReference type="InParanoid" id="A0A7J7D5J2"/>
<reference evidence="2 3" key="1">
    <citation type="journal article" date="2020" name="Nat. Commun.">
        <title>Genome of Tripterygium wilfordii and identification of cytochrome P450 involved in triptolide biosynthesis.</title>
        <authorList>
            <person name="Tu L."/>
            <person name="Su P."/>
            <person name="Zhang Z."/>
            <person name="Gao L."/>
            <person name="Wang J."/>
            <person name="Hu T."/>
            <person name="Zhou J."/>
            <person name="Zhang Y."/>
            <person name="Zhao Y."/>
            <person name="Liu Y."/>
            <person name="Song Y."/>
            <person name="Tong Y."/>
            <person name="Lu Y."/>
            <person name="Yang J."/>
            <person name="Xu C."/>
            <person name="Jia M."/>
            <person name="Peters R.J."/>
            <person name="Huang L."/>
            <person name="Gao W."/>
        </authorList>
    </citation>
    <scope>NUCLEOTIDE SEQUENCE [LARGE SCALE GENOMIC DNA]</scope>
    <source>
        <strain evidence="3">cv. XIE 37</strain>
        <tissue evidence="2">Leaf</tissue>
    </source>
</reference>
<dbReference type="Proteomes" id="UP000593562">
    <property type="component" value="Unassembled WGS sequence"/>
</dbReference>
<comment type="caution">
    <text evidence="2">The sequence shown here is derived from an EMBL/GenBank/DDBJ whole genome shotgun (WGS) entry which is preliminary data.</text>
</comment>